<evidence type="ECO:0000256" key="1">
    <source>
        <dbReference type="SAM" id="MobiDB-lite"/>
    </source>
</evidence>
<name>A0A6J7DEB5_9ZZZZ</name>
<gene>
    <name evidence="2" type="ORF">UFOPK3339_00776</name>
</gene>
<reference evidence="2" key="1">
    <citation type="submission" date="2020-05" db="EMBL/GenBank/DDBJ databases">
        <authorList>
            <person name="Chiriac C."/>
            <person name="Salcher M."/>
            <person name="Ghai R."/>
            <person name="Kavagutti S V."/>
        </authorList>
    </citation>
    <scope>NUCLEOTIDE SEQUENCE</scope>
</reference>
<organism evidence="2">
    <name type="scientific">freshwater metagenome</name>
    <dbReference type="NCBI Taxonomy" id="449393"/>
    <lineage>
        <taxon>unclassified sequences</taxon>
        <taxon>metagenomes</taxon>
        <taxon>ecological metagenomes</taxon>
    </lineage>
</organism>
<feature type="region of interest" description="Disordered" evidence="1">
    <location>
        <begin position="201"/>
        <end position="242"/>
    </location>
</feature>
<accession>A0A6J7DEB5</accession>
<feature type="compositionally biased region" description="Basic residues" evidence="1">
    <location>
        <begin position="209"/>
        <end position="231"/>
    </location>
</feature>
<proteinExistence type="predicted"/>
<sequence length="242" mass="26790">MLVCRGAIPDGTKNTRLRRKMNVLTRHGLCGERNRCGQADVGNVRKPLGSERSFGFIFRARWINEDFETSGSLRNVGVVAETVGVHAVDIVTGRSVVNLYRRQWQAGDSKNGVASPIVINNTCEGHVAPDVRNNGNRAGGACPRRGGVELHRTRHPERQRITHIPGLNFVLETLSHHRAATKPLIRKVHALGAPLTRVTCQRAPQRAGARNRGKRRGQRSQRKLKVPRLKRQTFGGNDLCSG</sequence>
<evidence type="ECO:0000313" key="2">
    <source>
        <dbReference type="EMBL" id="CAB4868641.1"/>
    </source>
</evidence>
<dbReference type="EMBL" id="CAFBLF010000110">
    <property type="protein sequence ID" value="CAB4868641.1"/>
    <property type="molecule type" value="Genomic_DNA"/>
</dbReference>
<protein>
    <submittedName>
        <fullName evidence="2">Unannotated protein</fullName>
    </submittedName>
</protein>
<dbReference type="AlphaFoldDB" id="A0A6J7DEB5"/>